<dbReference type="InterPro" id="IPR036186">
    <property type="entry name" value="Serpin_sf"/>
</dbReference>
<dbReference type="PANTHER" id="PTHR11461:SF372">
    <property type="entry name" value="ACCESSORY GLAND PROTEIN ACP76A-RELATED"/>
    <property type="match status" value="1"/>
</dbReference>
<dbReference type="SMART" id="SM00093">
    <property type="entry name" value="SERPIN"/>
    <property type="match status" value="1"/>
</dbReference>
<organism evidence="5 6">
    <name type="scientific">Hermetia illucens</name>
    <name type="common">Black soldier fly</name>
    <dbReference type="NCBI Taxonomy" id="343691"/>
    <lineage>
        <taxon>Eukaryota</taxon>
        <taxon>Metazoa</taxon>
        <taxon>Ecdysozoa</taxon>
        <taxon>Arthropoda</taxon>
        <taxon>Hexapoda</taxon>
        <taxon>Insecta</taxon>
        <taxon>Pterygota</taxon>
        <taxon>Neoptera</taxon>
        <taxon>Endopterygota</taxon>
        <taxon>Diptera</taxon>
        <taxon>Brachycera</taxon>
        <taxon>Stratiomyomorpha</taxon>
        <taxon>Stratiomyidae</taxon>
        <taxon>Hermetiinae</taxon>
        <taxon>Hermetia</taxon>
    </lineage>
</organism>
<dbReference type="EMBL" id="LR899011">
    <property type="protein sequence ID" value="CAD7084517.1"/>
    <property type="molecule type" value="Genomic_DNA"/>
</dbReference>
<sequence length="374" mass="41909">MSNGSNSWAEFGINLYLQVIQSQHSKNVVISPYGSRMVLGLAFLGASSSTKEEMAAILKFPDHKASAAEYFKQKTLEWKKQRGLVLANKIYIQSGHSLDSIYVETVQKSFESSVESIDFSHRAKAVKHINSSFESRTNKKIKTVLEPNDLIANPKIVLVDAIHFKGFWKTGFNADMTKKGDFWINEEESVSVDMMVTRRITFPCAELDNLDATVVELPFSNDNASMLVILPRSKTGLNIIEENLGEVDVIGLRKTMGNKEVTLTIPKFSIEFGVDLVGALEQIGFHKMVADYADFSDLLKRPSNMNISNIIHKAAIVVNENGTPGKDSDCVIVPLHPRHDQLDFNADHPFMYIILLRDEIAFIGRIVNFQPKLE</sequence>
<evidence type="ECO:0000256" key="3">
    <source>
        <dbReference type="RuleBase" id="RU000411"/>
    </source>
</evidence>
<dbReference type="SUPFAM" id="SSF56574">
    <property type="entry name" value="Serpins"/>
    <property type="match status" value="1"/>
</dbReference>
<gene>
    <name evidence="5" type="ORF">HERILL_LOCUS7405</name>
</gene>
<name>A0A7R8YT26_HERIL</name>
<comment type="similarity">
    <text evidence="3">Belongs to the serpin family.</text>
</comment>
<dbReference type="InParanoid" id="A0A7R8YT26"/>
<dbReference type="InterPro" id="IPR023795">
    <property type="entry name" value="Serpin_CS"/>
</dbReference>
<dbReference type="GO" id="GO:0004867">
    <property type="term" value="F:serine-type endopeptidase inhibitor activity"/>
    <property type="evidence" value="ECO:0007669"/>
    <property type="project" value="UniProtKB-KW"/>
</dbReference>
<reference evidence="5 6" key="1">
    <citation type="submission" date="2020-11" db="EMBL/GenBank/DDBJ databases">
        <authorList>
            <person name="Wallbank WR R."/>
            <person name="Pardo Diaz C."/>
            <person name="Kozak K."/>
            <person name="Martin S."/>
            <person name="Jiggins C."/>
            <person name="Moest M."/>
            <person name="Warren A I."/>
            <person name="Generalovic N T."/>
            <person name="Byers J.R.P. K."/>
            <person name="Montejo-Kovacevich G."/>
            <person name="Yen C E."/>
        </authorList>
    </citation>
    <scope>NUCLEOTIDE SEQUENCE [LARGE SCALE GENOMIC DNA]</scope>
</reference>
<evidence type="ECO:0000313" key="5">
    <source>
        <dbReference type="EMBL" id="CAD7084517.1"/>
    </source>
</evidence>
<keyword evidence="2" id="KW-0722">Serine protease inhibitor</keyword>
<evidence type="ECO:0000313" key="6">
    <source>
        <dbReference type="Proteomes" id="UP000594454"/>
    </source>
</evidence>
<keyword evidence="1" id="KW-0646">Protease inhibitor</keyword>
<dbReference type="PANTHER" id="PTHR11461">
    <property type="entry name" value="SERINE PROTEASE INHIBITOR, SERPIN"/>
    <property type="match status" value="1"/>
</dbReference>
<protein>
    <recommendedName>
        <fullName evidence="4">Serpin domain-containing protein</fullName>
    </recommendedName>
</protein>
<dbReference type="PROSITE" id="PS00284">
    <property type="entry name" value="SERPIN"/>
    <property type="match status" value="1"/>
</dbReference>
<dbReference type="GO" id="GO:0005615">
    <property type="term" value="C:extracellular space"/>
    <property type="evidence" value="ECO:0007669"/>
    <property type="project" value="InterPro"/>
</dbReference>
<dbReference type="InterPro" id="IPR042185">
    <property type="entry name" value="Serpin_sf_2"/>
</dbReference>
<dbReference type="CDD" id="cd19954">
    <property type="entry name" value="serpin42Dd-like_insects"/>
    <property type="match status" value="1"/>
</dbReference>
<dbReference type="Pfam" id="PF00079">
    <property type="entry name" value="Serpin"/>
    <property type="match status" value="1"/>
</dbReference>
<evidence type="ECO:0000256" key="1">
    <source>
        <dbReference type="ARBA" id="ARBA00022690"/>
    </source>
</evidence>
<dbReference type="Gene3D" id="2.30.39.10">
    <property type="entry name" value="Alpha-1-antitrypsin, domain 1"/>
    <property type="match status" value="1"/>
</dbReference>
<dbReference type="InterPro" id="IPR042178">
    <property type="entry name" value="Serpin_sf_1"/>
</dbReference>
<dbReference type="InterPro" id="IPR000215">
    <property type="entry name" value="Serpin_fam"/>
</dbReference>
<accession>A0A7R8YT26</accession>
<evidence type="ECO:0000256" key="2">
    <source>
        <dbReference type="ARBA" id="ARBA00022900"/>
    </source>
</evidence>
<dbReference type="Gene3D" id="3.30.497.10">
    <property type="entry name" value="Antithrombin, subunit I, domain 2"/>
    <property type="match status" value="1"/>
</dbReference>
<proteinExistence type="inferred from homology"/>
<dbReference type="OrthoDB" id="671595at2759"/>
<feature type="domain" description="Serpin" evidence="4">
    <location>
        <begin position="13"/>
        <end position="369"/>
    </location>
</feature>
<dbReference type="AlphaFoldDB" id="A0A7R8YT26"/>
<dbReference type="Proteomes" id="UP000594454">
    <property type="component" value="Chromosome 3"/>
</dbReference>
<evidence type="ECO:0000259" key="4">
    <source>
        <dbReference type="SMART" id="SM00093"/>
    </source>
</evidence>
<dbReference type="InterPro" id="IPR023796">
    <property type="entry name" value="Serpin_dom"/>
</dbReference>
<keyword evidence="6" id="KW-1185">Reference proteome</keyword>